<organism evidence="2 3">
    <name type="scientific">Novosphingobium album</name>
    <name type="common">ex Hu et al. 2023</name>
    <dbReference type="NCBI Taxonomy" id="2930093"/>
    <lineage>
        <taxon>Bacteria</taxon>
        <taxon>Pseudomonadati</taxon>
        <taxon>Pseudomonadota</taxon>
        <taxon>Alphaproteobacteria</taxon>
        <taxon>Sphingomonadales</taxon>
        <taxon>Sphingomonadaceae</taxon>
        <taxon>Novosphingobium</taxon>
    </lineage>
</organism>
<name>A0ABT0B2Z3_9SPHN</name>
<sequence>MDDLDRKPSNPAPASGFEFNNPTVISLLYLASWVTGGLTGIIGVVLAFVWREEPRADWEISHYQYHINSFWIALVGTALGILLMIVLVGFLLMAAVAILVIVRSVLALLNAQKHLPMPNPGSWTI</sequence>
<comment type="caution">
    <text evidence="2">The sequence shown here is derived from an EMBL/GenBank/DDBJ whole genome shotgun (WGS) entry which is preliminary data.</text>
</comment>
<protein>
    <recommendedName>
        <fullName evidence="4">DUF4870 domain-containing protein</fullName>
    </recommendedName>
</protein>
<reference evidence="2" key="1">
    <citation type="submission" date="2022-03" db="EMBL/GenBank/DDBJ databases">
        <title>Identification of a novel bacterium isolated from mangrove sediments.</title>
        <authorList>
            <person name="Pan X."/>
        </authorList>
    </citation>
    <scope>NUCLEOTIDE SEQUENCE</scope>
    <source>
        <strain evidence="2">B2580</strain>
    </source>
</reference>
<keyword evidence="3" id="KW-1185">Reference proteome</keyword>
<evidence type="ECO:0000256" key="1">
    <source>
        <dbReference type="SAM" id="Phobius"/>
    </source>
</evidence>
<feature type="transmembrane region" description="Helical" evidence="1">
    <location>
        <begin position="27"/>
        <end position="50"/>
    </location>
</feature>
<feature type="transmembrane region" description="Helical" evidence="1">
    <location>
        <begin position="70"/>
        <end position="102"/>
    </location>
</feature>
<dbReference type="EMBL" id="JALHLE010000018">
    <property type="protein sequence ID" value="MCJ2179338.1"/>
    <property type="molecule type" value="Genomic_DNA"/>
</dbReference>
<evidence type="ECO:0000313" key="3">
    <source>
        <dbReference type="Proteomes" id="UP001162880"/>
    </source>
</evidence>
<evidence type="ECO:0008006" key="4">
    <source>
        <dbReference type="Google" id="ProtNLM"/>
    </source>
</evidence>
<keyword evidence="1" id="KW-0472">Membrane</keyword>
<gene>
    <name evidence="2" type="ORF">MTR64_12220</name>
</gene>
<keyword evidence="1" id="KW-1133">Transmembrane helix</keyword>
<dbReference type="Proteomes" id="UP001162880">
    <property type="component" value="Unassembled WGS sequence"/>
</dbReference>
<keyword evidence="1" id="KW-0812">Transmembrane</keyword>
<proteinExistence type="predicted"/>
<dbReference type="RefSeq" id="WP_243994211.1">
    <property type="nucleotide sequence ID" value="NZ_JALHLE010000018.1"/>
</dbReference>
<evidence type="ECO:0000313" key="2">
    <source>
        <dbReference type="EMBL" id="MCJ2179338.1"/>
    </source>
</evidence>
<accession>A0ABT0B2Z3</accession>